<dbReference type="InterPro" id="IPR036010">
    <property type="entry name" value="2Fe-2S_ferredoxin-like_sf"/>
</dbReference>
<dbReference type="SUPFAM" id="SSF63380">
    <property type="entry name" value="Riboflavin synthase domain-like"/>
    <property type="match status" value="1"/>
</dbReference>
<dbReference type="Proteomes" id="UP000321935">
    <property type="component" value="Unassembled WGS sequence"/>
</dbReference>
<reference evidence="3 4" key="1">
    <citation type="submission" date="2019-08" db="EMBL/GenBank/DDBJ databases">
        <title>Genomes sequence of Algoriphagus aquimarinus ACAM450.</title>
        <authorList>
            <person name="Bowman J.P."/>
        </authorList>
    </citation>
    <scope>NUCLEOTIDE SEQUENCE [LARGE SCALE GENOMIC DNA]</scope>
    <source>
        <strain evidence="3 4">ACAM 450</strain>
    </source>
</reference>
<accession>A0A5C7AA75</accession>
<dbReference type="Pfam" id="PF00970">
    <property type="entry name" value="FAD_binding_6"/>
    <property type="match status" value="1"/>
</dbReference>
<dbReference type="Pfam" id="PF00111">
    <property type="entry name" value="Fer2"/>
    <property type="match status" value="1"/>
</dbReference>
<dbReference type="InterPro" id="IPR012675">
    <property type="entry name" value="Beta-grasp_dom_sf"/>
</dbReference>
<dbReference type="RefSeq" id="WP_146921378.1">
    <property type="nucleotide sequence ID" value="NZ_VORW01000034.1"/>
</dbReference>
<gene>
    <name evidence="3" type="ORF">ESV85_21675</name>
</gene>
<dbReference type="InterPro" id="IPR039261">
    <property type="entry name" value="FNR_nucleotide-bd"/>
</dbReference>
<dbReference type="InterPro" id="IPR017927">
    <property type="entry name" value="FAD-bd_FR_type"/>
</dbReference>
<proteinExistence type="predicted"/>
<dbReference type="Pfam" id="PF00175">
    <property type="entry name" value="NAD_binding_1"/>
    <property type="match status" value="1"/>
</dbReference>
<dbReference type="InterPro" id="IPR001041">
    <property type="entry name" value="2Fe-2S_ferredoxin-type"/>
</dbReference>
<dbReference type="Gene3D" id="3.10.20.30">
    <property type="match status" value="1"/>
</dbReference>
<dbReference type="GO" id="GO:0051537">
    <property type="term" value="F:2 iron, 2 sulfur cluster binding"/>
    <property type="evidence" value="ECO:0007669"/>
    <property type="project" value="InterPro"/>
</dbReference>
<organism evidence="3 4">
    <name type="scientific">Algoriphagus aquimarinus</name>
    <dbReference type="NCBI Taxonomy" id="237018"/>
    <lineage>
        <taxon>Bacteria</taxon>
        <taxon>Pseudomonadati</taxon>
        <taxon>Bacteroidota</taxon>
        <taxon>Cytophagia</taxon>
        <taxon>Cytophagales</taxon>
        <taxon>Cyclobacteriaceae</taxon>
        <taxon>Algoriphagus</taxon>
    </lineage>
</organism>
<dbReference type="CDD" id="cd00207">
    <property type="entry name" value="fer2"/>
    <property type="match status" value="1"/>
</dbReference>
<dbReference type="PROSITE" id="PS51384">
    <property type="entry name" value="FAD_FR"/>
    <property type="match status" value="1"/>
</dbReference>
<dbReference type="EMBL" id="VORW01000034">
    <property type="protein sequence ID" value="TXE02124.1"/>
    <property type="molecule type" value="Genomic_DNA"/>
</dbReference>
<sequence length="327" mass="36928">MFQIQLLNNKSFQCDPNDTIVHAALKGGVFVEHSCLSGRCSSCKVLVESGESIALHDELTLTKSEKREGYILACIRKPLSDLKLATEDLGEYGFQKPKTIPIKVNSIQQLNEDIIKVSLRFPPNQSLSFLPGQYVDIIKGYTTRSYSIANASDQGFIDLIIKKYEGGVMSDYWFNHVKTNDLLRLEGPKGTFFLRKKAEKDILVFLATGTGIAPIKSICEDKNNLEELNKYKEIFIFWGMKHQNEVFWQPQIENLKINFIPVLSRENNLGSPKKYVQHTVLDQNIDFSTSIIYACGANEMILEAKKKLMAVGLSESDFYSDAFVSSN</sequence>
<dbReference type="PROSITE" id="PS51085">
    <property type="entry name" value="2FE2S_FER_2"/>
    <property type="match status" value="1"/>
</dbReference>
<dbReference type="InterPro" id="IPR001433">
    <property type="entry name" value="OxRdtase_FAD/NAD-bd"/>
</dbReference>
<feature type="domain" description="2Fe-2S ferredoxin-type" evidence="1">
    <location>
        <begin position="2"/>
        <end position="90"/>
    </location>
</feature>
<name>A0A5C7AA75_9BACT</name>
<dbReference type="PANTHER" id="PTHR47354:SF5">
    <property type="entry name" value="PROTEIN RFBI"/>
    <property type="match status" value="1"/>
</dbReference>
<evidence type="ECO:0000313" key="4">
    <source>
        <dbReference type="Proteomes" id="UP000321935"/>
    </source>
</evidence>
<dbReference type="Gene3D" id="3.40.50.80">
    <property type="entry name" value="Nucleotide-binding domain of ferredoxin-NADP reductase (FNR) module"/>
    <property type="match status" value="1"/>
</dbReference>
<evidence type="ECO:0000259" key="2">
    <source>
        <dbReference type="PROSITE" id="PS51384"/>
    </source>
</evidence>
<feature type="domain" description="FAD-binding FR-type" evidence="2">
    <location>
        <begin position="97"/>
        <end position="195"/>
    </location>
</feature>
<dbReference type="PROSITE" id="PS00197">
    <property type="entry name" value="2FE2S_FER_1"/>
    <property type="match status" value="1"/>
</dbReference>
<dbReference type="GO" id="GO:0016491">
    <property type="term" value="F:oxidoreductase activity"/>
    <property type="evidence" value="ECO:0007669"/>
    <property type="project" value="InterPro"/>
</dbReference>
<dbReference type="InterPro" id="IPR001709">
    <property type="entry name" value="Flavoprot_Pyr_Nucl_cyt_Rdtase"/>
</dbReference>
<dbReference type="AlphaFoldDB" id="A0A5C7AA75"/>
<dbReference type="SUPFAM" id="SSF52343">
    <property type="entry name" value="Ferredoxin reductase-like, C-terminal NADP-linked domain"/>
    <property type="match status" value="1"/>
</dbReference>
<dbReference type="OrthoDB" id="9789468at2"/>
<dbReference type="PRINTS" id="PR00371">
    <property type="entry name" value="FPNCR"/>
</dbReference>
<dbReference type="InterPro" id="IPR017938">
    <property type="entry name" value="Riboflavin_synthase-like_b-brl"/>
</dbReference>
<evidence type="ECO:0000313" key="3">
    <source>
        <dbReference type="EMBL" id="TXE02124.1"/>
    </source>
</evidence>
<evidence type="ECO:0000259" key="1">
    <source>
        <dbReference type="PROSITE" id="PS51085"/>
    </source>
</evidence>
<comment type="caution">
    <text evidence="3">The sequence shown here is derived from an EMBL/GenBank/DDBJ whole genome shotgun (WGS) entry which is preliminary data.</text>
</comment>
<dbReference type="PRINTS" id="PR00410">
    <property type="entry name" value="PHEHYDRXLASE"/>
</dbReference>
<dbReference type="InterPro" id="IPR006058">
    <property type="entry name" value="2Fe2S_fd_BS"/>
</dbReference>
<dbReference type="InterPro" id="IPR050415">
    <property type="entry name" value="MRET"/>
</dbReference>
<protein>
    <submittedName>
        <fullName evidence="3">2Fe-2S iron-sulfur cluster binding domain-containing protein</fullName>
    </submittedName>
</protein>
<dbReference type="InterPro" id="IPR008333">
    <property type="entry name" value="Cbr1-like_FAD-bd_dom"/>
</dbReference>
<dbReference type="Gene3D" id="2.40.30.10">
    <property type="entry name" value="Translation factors"/>
    <property type="match status" value="1"/>
</dbReference>
<dbReference type="SUPFAM" id="SSF54292">
    <property type="entry name" value="2Fe-2S ferredoxin-like"/>
    <property type="match status" value="1"/>
</dbReference>
<dbReference type="PANTHER" id="PTHR47354">
    <property type="entry name" value="NADH OXIDOREDUCTASE HCR"/>
    <property type="match status" value="1"/>
</dbReference>